<organism evidence="1 2">
    <name type="scientific">candidate division LCP-89 bacterium B3_LCP</name>
    <dbReference type="NCBI Taxonomy" id="2012998"/>
    <lineage>
        <taxon>Bacteria</taxon>
        <taxon>Pseudomonadati</taxon>
        <taxon>Bacteria division LCP-89</taxon>
    </lineage>
</organism>
<dbReference type="AlphaFoldDB" id="A0A532V4Z1"/>
<evidence type="ECO:0000313" key="1">
    <source>
        <dbReference type="EMBL" id="TKJ42276.1"/>
    </source>
</evidence>
<protein>
    <submittedName>
        <fullName evidence="1">Uncharacterized protein</fullName>
    </submittedName>
</protein>
<dbReference type="Proteomes" id="UP000319619">
    <property type="component" value="Unassembled WGS sequence"/>
</dbReference>
<proteinExistence type="predicted"/>
<reference evidence="1 2" key="1">
    <citation type="submission" date="2017-06" db="EMBL/GenBank/DDBJ databases">
        <title>Novel microbial phyla capable of carbon fixation and sulfur reduction in deep-sea sediments.</title>
        <authorList>
            <person name="Huang J."/>
            <person name="Baker B."/>
            <person name="Wang Y."/>
        </authorList>
    </citation>
    <scope>NUCLEOTIDE SEQUENCE [LARGE SCALE GENOMIC DNA]</scope>
    <source>
        <strain evidence="1">B3_LCP</strain>
    </source>
</reference>
<dbReference type="EMBL" id="NJBN01000001">
    <property type="protein sequence ID" value="TKJ42276.1"/>
    <property type="molecule type" value="Genomic_DNA"/>
</dbReference>
<gene>
    <name evidence="1" type="ORF">CEE37_00945</name>
</gene>
<comment type="caution">
    <text evidence="1">The sequence shown here is derived from an EMBL/GenBank/DDBJ whole genome shotgun (WGS) entry which is preliminary data.</text>
</comment>
<accession>A0A532V4Z1</accession>
<name>A0A532V4Z1_UNCL8</name>
<evidence type="ECO:0000313" key="2">
    <source>
        <dbReference type="Proteomes" id="UP000319619"/>
    </source>
</evidence>
<sequence length="107" mass="11656">MVPLTPTFRVGVGLAPTRPIADAVGSLHPTVLQYTKSKTFCQVIYFFEGFLGKAGDIGVSPLTGFWIAVGETKHVTEKKASFWRSPAHSAPTENLTLFFSESLTHTD</sequence>